<evidence type="ECO:0000313" key="2">
    <source>
        <dbReference type="Proteomes" id="UP000187209"/>
    </source>
</evidence>
<comment type="caution">
    <text evidence="1">The sequence shown here is derived from an EMBL/GenBank/DDBJ whole genome shotgun (WGS) entry which is preliminary data.</text>
</comment>
<dbReference type="AlphaFoldDB" id="A0A1R2BD34"/>
<protein>
    <submittedName>
        <fullName evidence="1">Uncharacterized protein</fullName>
    </submittedName>
</protein>
<evidence type="ECO:0000313" key="1">
    <source>
        <dbReference type="EMBL" id="OMJ74673.1"/>
    </source>
</evidence>
<reference evidence="1 2" key="1">
    <citation type="submission" date="2016-11" db="EMBL/GenBank/DDBJ databases">
        <title>The macronuclear genome of Stentor coeruleus: a giant cell with tiny introns.</title>
        <authorList>
            <person name="Slabodnick M."/>
            <person name="Ruby J.G."/>
            <person name="Reiff S.B."/>
            <person name="Swart E.C."/>
            <person name="Gosai S."/>
            <person name="Prabakaran S."/>
            <person name="Witkowska E."/>
            <person name="Larue G.E."/>
            <person name="Fisher S."/>
            <person name="Freeman R.M."/>
            <person name="Gunawardena J."/>
            <person name="Chu W."/>
            <person name="Stover N.A."/>
            <person name="Gregory B.D."/>
            <person name="Nowacki M."/>
            <person name="Derisi J."/>
            <person name="Roy S.W."/>
            <person name="Marshall W.F."/>
            <person name="Sood P."/>
        </authorList>
    </citation>
    <scope>NUCLEOTIDE SEQUENCE [LARGE SCALE GENOMIC DNA]</scope>
    <source>
        <strain evidence="1">WM001</strain>
    </source>
</reference>
<dbReference type="EMBL" id="MPUH01000736">
    <property type="protein sequence ID" value="OMJ74673.1"/>
    <property type="molecule type" value="Genomic_DNA"/>
</dbReference>
<keyword evidence="2" id="KW-1185">Reference proteome</keyword>
<accession>A0A1R2BD34</accession>
<dbReference type="Proteomes" id="UP000187209">
    <property type="component" value="Unassembled WGS sequence"/>
</dbReference>
<name>A0A1R2BD34_9CILI</name>
<gene>
    <name evidence="1" type="ORF">SteCoe_26352</name>
</gene>
<sequence length="164" mass="18972">MTETKCIGCADPVLRFIELHNNPSILCSSCRKSTNYLSSNFTTDADSSKPDKKSDVQLWNQLYKYSIKFLRSFSPSYAGIQMTKAKGFSTIMNKLKRIFEKSMQKSKIVKKIKYLYKHELPKEEKINFLKNMEGVFLELANFYEAFEIVLESYVVTERSKASAN</sequence>
<proteinExistence type="predicted"/>
<organism evidence="1 2">
    <name type="scientific">Stentor coeruleus</name>
    <dbReference type="NCBI Taxonomy" id="5963"/>
    <lineage>
        <taxon>Eukaryota</taxon>
        <taxon>Sar</taxon>
        <taxon>Alveolata</taxon>
        <taxon>Ciliophora</taxon>
        <taxon>Postciliodesmatophora</taxon>
        <taxon>Heterotrichea</taxon>
        <taxon>Heterotrichida</taxon>
        <taxon>Stentoridae</taxon>
        <taxon>Stentor</taxon>
    </lineage>
</organism>